<evidence type="ECO:0000259" key="1">
    <source>
        <dbReference type="Pfam" id="PF02625"/>
    </source>
</evidence>
<evidence type="ECO:0000313" key="4">
    <source>
        <dbReference type="Proteomes" id="UP000248863"/>
    </source>
</evidence>
<dbReference type="InterPro" id="IPR003777">
    <property type="entry name" value="XdhC_CoxI"/>
</dbReference>
<evidence type="ECO:0000259" key="2">
    <source>
        <dbReference type="Pfam" id="PF13478"/>
    </source>
</evidence>
<dbReference type="Pfam" id="PF02625">
    <property type="entry name" value="XdhC_CoxI"/>
    <property type="match status" value="1"/>
</dbReference>
<dbReference type="Proteomes" id="UP000248863">
    <property type="component" value="Unassembled WGS sequence"/>
</dbReference>
<dbReference type="PANTHER" id="PTHR30388:SF6">
    <property type="entry name" value="XANTHINE DEHYDROGENASE SUBUNIT A-RELATED"/>
    <property type="match status" value="1"/>
</dbReference>
<gene>
    <name evidence="3" type="primary">xdhC</name>
    <name evidence="3" type="ORF">CH338_20210</name>
</gene>
<dbReference type="InterPro" id="IPR027051">
    <property type="entry name" value="XdhC_Rossmann_dom"/>
</dbReference>
<dbReference type="PANTHER" id="PTHR30388">
    <property type="entry name" value="ALDEHYDE OXIDOREDUCTASE MOLYBDENUM COFACTOR ASSEMBLY PROTEIN"/>
    <property type="match status" value="1"/>
</dbReference>
<organism evidence="3 4">
    <name type="scientific">Rhodoplanes elegans</name>
    <dbReference type="NCBI Taxonomy" id="29408"/>
    <lineage>
        <taxon>Bacteria</taxon>
        <taxon>Pseudomonadati</taxon>
        <taxon>Pseudomonadota</taxon>
        <taxon>Alphaproteobacteria</taxon>
        <taxon>Hyphomicrobiales</taxon>
        <taxon>Nitrobacteraceae</taxon>
        <taxon>Rhodoplanes</taxon>
    </lineage>
</organism>
<keyword evidence="4" id="KW-1185">Reference proteome</keyword>
<feature type="domain" description="XdhC Rossmann" evidence="2">
    <location>
        <begin position="169"/>
        <end position="311"/>
    </location>
</feature>
<feature type="domain" description="XdhC- CoxI" evidence="1">
    <location>
        <begin position="11"/>
        <end position="70"/>
    </location>
</feature>
<proteinExistence type="predicted"/>
<dbReference type="AlphaFoldDB" id="A0A327KB37"/>
<comment type="caution">
    <text evidence="3">The sequence shown here is derived from an EMBL/GenBank/DDBJ whole genome shotgun (WGS) entry which is preliminary data.</text>
</comment>
<evidence type="ECO:0000313" key="3">
    <source>
        <dbReference type="EMBL" id="RAI34865.1"/>
    </source>
</evidence>
<dbReference type="NCBIfam" id="TIGR02964">
    <property type="entry name" value="xanthine_xdhC"/>
    <property type="match status" value="1"/>
</dbReference>
<sequence>MAIWARIAETIAQHGRAALVSVVRVAGSSPREAGARLVARPDGGFWGTIGGGRLEYEVLAETTAALASPDATRARFRTWTLGPDLAQCCGGVVTTLTEVFDARDQETIAALAAAERGGAFTVMARLGDDGRVRREIVSAPTSAASDQKPGRPESGAPFLEEFGDELTPVLLFGAGHVGRALVLALAPLPFAVRWIDSRAEAFPSHLPANAVAVHSETPDREVDDAPAGALVLVMTHAHAIDYAVATRALSLEKFDLVGMIGSSTKRARFASQARALGLSDEAIARLVCPIGLPEIGGKTPAVIAASVAAQLLVARERLGAVPRRATGGGAGQG</sequence>
<reference evidence="3 4" key="1">
    <citation type="submission" date="2017-07" db="EMBL/GenBank/DDBJ databases">
        <title>Draft Genome Sequences of Select Purple Nonsulfur Bacteria.</title>
        <authorList>
            <person name="Lasarre B."/>
            <person name="Mckinlay J.B."/>
        </authorList>
    </citation>
    <scope>NUCLEOTIDE SEQUENCE [LARGE SCALE GENOMIC DNA]</scope>
    <source>
        <strain evidence="3 4">DSM 11907</strain>
    </source>
</reference>
<dbReference type="EMBL" id="NPEU01000288">
    <property type="protein sequence ID" value="RAI34865.1"/>
    <property type="molecule type" value="Genomic_DNA"/>
</dbReference>
<dbReference type="Gene3D" id="3.40.50.720">
    <property type="entry name" value="NAD(P)-binding Rossmann-like Domain"/>
    <property type="match status" value="1"/>
</dbReference>
<protein>
    <submittedName>
        <fullName evidence="3">Xanthine dehydrogenase accessory protein XdhC</fullName>
    </submittedName>
</protein>
<name>A0A327KB37_9BRAD</name>
<accession>A0A327KB37</accession>
<dbReference type="InterPro" id="IPR014308">
    <property type="entry name" value="Xanthine_DH_XdhC"/>
</dbReference>
<dbReference type="InterPro" id="IPR052698">
    <property type="entry name" value="MoCofactor_Util/Proc"/>
</dbReference>
<dbReference type="OrthoDB" id="61481at2"/>
<dbReference type="RefSeq" id="WP_111358916.1">
    <property type="nucleotide sequence ID" value="NZ_NHSK01000178.1"/>
</dbReference>
<dbReference type="Pfam" id="PF13478">
    <property type="entry name" value="XdhC_C"/>
    <property type="match status" value="1"/>
</dbReference>